<reference evidence="4" key="1">
    <citation type="submission" date="2022-03" db="EMBL/GenBank/DDBJ databases">
        <authorList>
            <person name="Alioto T."/>
            <person name="Alioto T."/>
            <person name="Gomez Garrido J."/>
        </authorList>
    </citation>
    <scope>NUCLEOTIDE SEQUENCE</scope>
</reference>
<sequence>MKMDVNIAVMKGDYKRLRKLVEDGGEVNGRDSENRTPLMVCCLHNGEKWAVGAARILLNFGAKVGHCDQEGRNALMYAIMYEREDLVKLYLDALDYGLSHKDKSNRTILWYATMSRNEAINTMITDILKRYHLLPKITRFPNLDVKYKLPYRKIDADIWDRNERFSLLPSITSCDKNVQYRELPKINNNYPLSDWRYDFLRLQGLPEFQLSSSYCAPDGCGLSRKKKPRKKRRLAEFVDDQNKK</sequence>
<evidence type="ECO:0008006" key="6">
    <source>
        <dbReference type="Google" id="ProtNLM"/>
    </source>
</evidence>
<dbReference type="SUPFAM" id="SSF48403">
    <property type="entry name" value="Ankyrin repeat"/>
    <property type="match status" value="1"/>
</dbReference>
<protein>
    <recommendedName>
        <fullName evidence="6">Ankyrin repeat protein</fullName>
    </recommendedName>
</protein>
<evidence type="ECO:0000256" key="1">
    <source>
        <dbReference type="ARBA" id="ARBA00022737"/>
    </source>
</evidence>
<feature type="compositionally biased region" description="Basic residues" evidence="3">
    <location>
        <begin position="223"/>
        <end position="233"/>
    </location>
</feature>
<feature type="compositionally biased region" description="Basic and acidic residues" evidence="3">
    <location>
        <begin position="234"/>
        <end position="244"/>
    </location>
</feature>
<organism evidence="4 5">
    <name type="scientific">Pelobates cultripes</name>
    <name type="common">Western spadefoot toad</name>
    <dbReference type="NCBI Taxonomy" id="61616"/>
    <lineage>
        <taxon>Eukaryota</taxon>
        <taxon>Metazoa</taxon>
        <taxon>Chordata</taxon>
        <taxon>Craniata</taxon>
        <taxon>Vertebrata</taxon>
        <taxon>Euteleostomi</taxon>
        <taxon>Amphibia</taxon>
        <taxon>Batrachia</taxon>
        <taxon>Anura</taxon>
        <taxon>Pelobatoidea</taxon>
        <taxon>Pelobatidae</taxon>
        <taxon>Pelobates</taxon>
    </lineage>
</organism>
<feature type="region of interest" description="Disordered" evidence="3">
    <location>
        <begin position="223"/>
        <end position="244"/>
    </location>
</feature>
<dbReference type="AlphaFoldDB" id="A0AAD1SSS5"/>
<accession>A0AAD1SSS5</accession>
<dbReference type="PANTHER" id="PTHR24173:SF76">
    <property type="match status" value="1"/>
</dbReference>
<evidence type="ECO:0000313" key="4">
    <source>
        <dbReference type="EMBL" id="CAH2310936.1"/>
    </source>
</evidence>
<keyword evidence="5" id="KW-1185">Reference proteome</keyword>
<evidence type="ECO:0000313" key="5">
    <source>
        <dbReference type="Proteomes" id="UP001295444"/>
    </source>
</evidence>
<dbReference type="EMBL" id="OW240919">
    <property type="protein sequence ID" value="CAH2310936.1"/>
    <property type="molecule type" value="Genomic_DNA"/>
</dbReference>
<dbReference type="Proteomes" id="UP001295444">
    <property type="component" value="Chromosome 08"/>
</dbReference>
<dbReference type="Pfam" id="PF12796">
    <property type="entry name" value="Ank_2"/>
    <property type="match status" value="1"/>
</dbReference>
<dbReference type="PANTHER" id="PTHR24173">
    <property type="entry name" value="ANKYRIN REPEAT CONTAINING"/>
    <property type="match status" value="1"/>
</dbReference>
<name>A0AAD1SSS5_PELCU</name>
<dbReference type="InterPro" id="IPR002110">
    <property type="entry name" value="Ankyrin_rpt"/>
</dbReference>
<proteinExistence type="predicted"/>
<evidence type="ECO:0000256" key="3">
    <source>
        <dbReference type="SAM" id="MobiDB-lite"/>
    </source>
</evidence>
<keyword evidence="2" id="KW-0040">ANK repeat</keyword>
<dbReference type="Gene3D" id="1.25.40.20">
    <property type="entry name" value="Ankyrin repeat-containing domain"/>
    <property type="match status" value="1"/>
</dbReference>
<evidence type="ECO:0000256" key="2">
    <source>
        <dbReference type="ARBA" id="ARBA00023043"/>
    </source>
</evidence>
<keyword evidence="1" id="KW-0677">Repeat</keyword>
<dbReference type="InterPro" id="IPR036770">
    <property type="entry name" value="Ankyrin_rpt-contain_sf"/>
</dbReference>
<gene>
    <name evidence="4" type="ORF">PECUL_23A048917</name>
</gene>